<dbReference type="InterPro" id="IPR028082">
    <property type="entry name" value="Peripla_BP_I"/>
</dbReference>
<accession>A0ABN0F842</accession>
<evidence type="ECO:0000313" key="6">
    <source>
        <dbReference type="EMBL" id="EIM94748.1"/>
    </source>
</evidence>
<organism evidence="6 7">
    <name type="scientific">Paraburkholderia hospita</name>
    <dbReference type="NCBI Taxonomy" id="169430"/>
    <lineage>
        <taxon>Bacteria</taxon>
        <taxon>Pseudomonadati</taxon>
        <taxon>Pseudomonadota</taxon>
        <taxon>Betaproteobacteria</taxon>
        <taxon>Burkholderiales</taxon>
        <taxon>Burkholderiaceae</taxon>
        <taxon>Paraburkholderia</taxon>
    </lineage>
</organism>
<protein>
    <submittedName>
        <fullName evidence="6">Leu/ile/val-binding periplasmic (Pbp) ABC transporter protein</fullName>
    </submittedName>
</protein>
<evidence type="ECO:0000256" key="4">
    <source>
        <dbReference type="ARBA" id="ARBA00022970"/>
    </source>
</evidence>
<dbReference type="PANTHER" id="PTHR30483">
    <property type="entry name" value="LEUCINE-SPECIFIC-BINDING PROTEIN"/>
    <property type="match status" value="1"/>
</dbReference>
<dbReference type="Pfam" id="PF13458">
    <property type="entry name" value="Peripla_BP_6"/>
    <property type="match status" value="1"/>
</dbReference>
<keyword evidence="2" id="KW-0813">Transport</keyword>
<sequence length="452" mass="49269">MRRAGPVLSVDAKVMRQGILEASANVVTPVWETEMRRLSPEGRRHRRLVLEAAAAAGIAQIGAPFIIKARGEVPVRFGLDDPLTGTYAQLGKNEQVGCEYAIDQLNARGGILGRPVQLIVEDSTSADTGAAVQKARKLIQRDKVDFLLGNVNSAMALAIGQVSNELKTLHIVTGGHTDAVTGTDCHWNVFRVCNTTRMETNSVSKVLFDRYGKKWFFVTPDYAFGHTLQLGFEASLKKFGGTEVGAALAPLGTTDYSSYLIKAQAANPDVILFLTAGQDAVNSLKQAVQFGLNKRFHIAGAQQELEVLEGLPPDARIGTWVFEWYWNQPNVPHVADFVSGIRKKAGRVPTARHWFGYVAVNSVALVAEQEKTLDAVKLARALEGFKLPPDIALMPDTPFYRAGNHQLMPDLYVGHAVPQGTKPDDLFHVDQLVKGIDAALPVDQTGCHITWA</sequence>
<evidence type="ECO:0000256" key="1">
    <source>
        <dbReference type="ARBA" id="ARBA00010062"/>
    </source>
</evidence>
<evidence type="ECO:0000256" key="2">
    <source>
        <dbReference type="ARBA" id="ARBA00022448"/>
    </source>
</evidence>
<feature type="domain" description="Leucine-binding protein" evidence="5">
    <location>
        <begin position="74"/>
        <end position="417"/>
    </location>
</feature>
<dbReference type="Proteomes" id="UP000004980">
    <property type="component" value="Unassembled WGS sequence"/>
</dbReference>
<dbReference type="PRINTS" id="PR00337">
    <property type="entry name" value="LEUILEVALBP"/>
</dbReference>
<dbReference type="CDD" id="cd19989">
    <property type="entry name" value="PBP1_SBP-like"/>
    <property type="match status" value="1"/>
</dbReference>
<dbReference type="PANTHER" id="PTHR30483:SF6">
    <property type="entry name" value="PERIPLASMIC BINDING PROTEIN OF ABC TRANSPORTER FOR NATURAL AMINO ACIDS"/>
    <property type="match status" value="1"/>
</dbReference>
<comment type="caution">
    <text evidence="6">The sequence shown here is derived from an EMBL/GenBank/DDBJ whole genome shotgun (WGS) entry which is preliminary data.</text>
</comment>
<name>A0ABN0F842_9BURK</name>
<reference evidence="6 7" key="1">
    <citation type="journal article" date="2012" name="J. Bacteriol.">
        <title>Draft Genome Sequence of the Soil Bacterium Burkholderia terrae Strain BS001, Which Interacts with Fungal Surface Structures.</title>
        <authorList>
            <person name="Nazir R."/>
            <person name="Hansen M.A."/>
            <person name="Sorensen S."/>
            <person name="van Elsas J.D."/>
        </authorList>
    </citation>
    <scope>NUCLEOTIDE SEQUENCE [LARGE SCALE GENOMIC DNA]</scope>
    <source>
        <strain evidence="6 7">BS001</strain>
    </source>
</reference>
<keyword evidence="7" id="KW-1185">Reference proteome</keyword>
<evidence type="ECO:0000256" key="3">
    <source>
        <dbReference type="ARBA" id="ARBA00022729"/>
    </source>
</evidence>
<evidence type="ECO:0000313" key="7">
    <source>
        <dbReference type="Proteomes" id="UP000004980"/>
    </source>
</evidence>
<keyword evidence="4" id="KW-0029">Amino-acid transport</keyword>
<gene>
    <name evidence="6" type="ORF">WQE_42899</name>
</gene>
<evidence type="ECO:0000259" key="5">
    <source>
        <dbReference type="Pfam" id="PF13458"/>
    </source>
</evidence>
<comment type="similarity">
    <text evidence="1">Belongs to the leucine-binding protein family.</text>
</comment>
<dbReference type="SUPFAM" id="SSF53822">
    <property type="entry name" value="Periplasmic binding protein-like I"/>
    <property type="match status" value="1"/>
</dbReference>
<proteinExistence type="inferred from homology"/>
<dbReference type="InterPro" id="IPR051010">
    <property type="entry name" value="BCAA_transport"/>
</dbReference>
<keyword evidence="3" id="KW-0732">Signal</keyword>
<dbReference type="InterPro" id="IPR000709">
    <property type="entry name" value="Leu_Ile_Val-bd"/>
</dbReference>
<dbReference type="InterPro" id="IPR028081">
    <property type="entry name" value="Leu-bd"/>
</dbReference>
<dbReference type="EMBL" id="AKAU01000261">
    <property type="protein sequence ID" value="EIM94748.1"/>
    <property type="molecule type" value="Genomic_DNA"/>
</dbReference>
<dbReference type="Gene3D" id="3.40.50.2300">
    <property type="match status" value="2"/>
</dbReference>